<dbReference type="InterPro" id="IPR009057">
    <property type="entry name" value="Homeodomain-like_sf"/>
</dbReference>
<feature type="domain" description="HTH tetR-type" evidence="5">
    <location>
        <begin position="1"/>
        <end position="50"/>
    </location>
</feature>
<evidence type="ECO:0000256" key="4">
    <source>
        <dbReference type="PROSITE-ProRule" id="PRU00335"/>
    </source>
</evidence>
<evidence type="ECO:0000256" key="1">
    <source>
        <dbReference type="ARBA" id="ARBA00023015"/>
    </source>
</evidence>
<dbReference type="PANTHER" id="PTHR47506">
    <property type="entry name" value="TRANSCRIPTIONAL REGULATORY PROTEIN"/>
    <property type="match status" value="1"/>
</dbReference>
<organism evidence="6 7">
    <name type="scientific">Methylocapsa polymorpha</name>
    <dbReference type="NCBI Taxonomy" id="3080828"/>
    <lineage>
        <taxon>Bacteria</taxon>
        <taxon>Pseudomonadati</taxon>
        <taxon>Pseudomonadota</taxon>
        <taxon>Alphaproteobacteria</taxon>
        <taxon>Hyphomicrobiales</taxon>
        <taxon>Beijerinckiaceae</taxon>
        <taxon>Methylocapsa</taxon>
    </lineage>
</organism>
<dbReference type="PROSITE" id="PS50977">
    <property type="entry name" value="HTH_TETR_2"/>
    <property type="match status" value="1"/>
</dbReference>
<name>A0ABZ0HNF6_9HYPH</name>
<evidence type="ECO:0000313" key="6">
    <source>
        <dbReference type="EMBL" id="WOJ88436.1"/>
    </source>
</evidence>
<dbReference type="Gene3D" id="1.10.357.10">
    <property type="entry name" value="Tetracycline Repressor, domain 2"/>
    <property type="match status" value="1"/>
</dbReference>
<keyword evidence="1" id="KW-0805">Transcription regulation</keyword>
<keyword evidence="3" id="KW-0804">Transcription</keyword>
<dbReference type="InterPro" id="IPR011075">
    <property type="entry name" value="TetR_C"/>
</dbReference>
<dbReference type="InterPro" id="IPR001647">
    <property type="entry name" value="HTH_TetR"/>
</dbReference>
<dbReference type="Gene3D" id="1.10.10.60">
    <property type="entry name" value="Homeodomain-like"/>
    <property type="match status" value="1"/>
</dbReference>
<protein>
    <submittedName>
        <fullName evidence="6">TetR/AcrR family transcriptional regulator</fullName>
    </submittedName>
</protein>
<dbReference type="Pfam" id="PF16925">
    <property type="entry name" value="TetR_C_13"/>
    <property type="match status" value="1"/>
</dbReference>
<dbReference type="SUPFAM" id="SSF46689">
    <property type="entry name" value="Homeodomain-like"/>
    <property type="match status" value="1"/>
</dbReference>
<keyword evidence="2 4" id="KW-0238">DNA-binding</keyword>
<accession>A0ABZ0HNF6</accession>
<dbReference type="PANTHER" id="PTHR47506:SF1">
    <property type="entry name" value="HTH-TYPE TRANSCRIPTIONAL REGULATOR YJDC"/>
    <property type="match status" value="1"/>
</dbReference>
<dbReference type="RefSeq" id="WP_407337872.1">
    <property type="nucleotide sequence ID" value="NZ_CP136862.1"/>
</dbReference>
<dbReference type="InterPro" id="IPR036271">
    <property type="entry name" value="Tet_transcr_reg_TetR-rel_C_sf"/>
</dbReference>
<dbReference type="EMBL" id="CP136862">
    <property type="protein sequence ID" value="WOJ88436.1"/>
    <property type="molecule type" value="Genomic_DNA"/>
</dbReference>
<gene>
    <name evidence="6" type="ORF">RZS28_11405</name>
</gene>
<evidence type="ECO:0000256" key="2">
    <source>
        <dbReference type="ARBA" id="ARBA00023125"/>
    </source>
</evidence>
<evidence type="ECO:0000256" key="3">
    <source>
        <dbReference type="ARBA" id="ARBA00023163"/>
    </source>
</evidence>
<evidence type="ECO:0000313" key="7">
    <source>
        <dbReference type="Proteomes" id="UP001626536"/>
    </source>
</evidence>
<reference evidence="6 7" key="1">
    <citation type="submission" date="2023-10" db="EMBL/GenBank/DDBJ databases">
        <title>Novel methanotroph of the genus Methylocapsa from a subarctic wetland.</title>
        <authorList>
            <person name="Belova S.E."/>
            <person name="Oshkin I.Y."/>
            <person name="Miroshnikov K."/>
            <person name="Dedysh S.N."/>
        </authorList>
    </citation>
    <scope>NUCLEOTIDE SEQUENCE [LARGE SCALE GENOMIC DNA]</scope>
    <source>
        <strain evidence="6 7">RX1</strain>
    </source>
</reference>
<dbReference type="SUPFAM" id="SSF48498">
    <property type="entry name" value="Tetracyclin repressor-like, C-terminal domain"/>
    <property type="match status" value="1"/>
</dbReference>
<feature type="DNA-binding region" description="H-T-H motif" evidence="4">
    <location>
        <begin position="13"/>
        <end position="32"/>
    </location>
</feature>
<evidence type="ECO:0000259" key="5">
    <source>
        <dbReference type="PROSITE" id="PS50977"/>
    </source>
</evidence>
<dbReference type="Proteomes" id="UP001626536">
    <property type="component" value="Chromosome"/>
</dbReference>
<dbReference type="Pfam" id="PF00440">
    <property type="entry name" value="TetR_N"/>
    <property type="match status" value="1"/>
</dbReference>
<proteinExistence type="predicted"/>
<keyword evidence="7" id="KW-1185">Reference proteome</keyword>
<sequence>MTLFWTKGFEATSMQDLVGAMGINSPSIYAAYGSKEDLFREAVALYADAEGGATLRALTGDLSARAAVEVLLKENVKLFTGSDRPRGCLIVLGAVNVAGDHAAIQTFLRERRREISEAFVRRLTRAVTDGELPAETEVEPLAALCVTFLNGLSIQATDGVSRDVLMKAVDRLMAIWPQADLPKSVRKKPA</sequence>